<dbReference type="CDD" id="cd11648">
    <property type="entry name" value="RsmI"/>
    <property type="match status" value="1"/>
</dbReference>
<keyword evidence="3 6" id="KW-0489">Methyltransferase</keyword>
<dbReference type="InterPro" id="IPR014776">
    <property type="entry name" value="4pyrrole_Mease_sub2"/>
</dbReference>
<evidence type="ECO:0000313" key="9">
    <source>
        <dbReference type="Proteomes" id="UP000184114"/>
    </source>
</evidence>
<dbReference type="Pfam" id="PF00590">
    <property type="entry name" value="TP_methylase"/>
    <property type="match status" value="1"/>
</dbReference>
<comment type="catalytic activity">
    <reaction evidence="6">
        <text>cytidine(1402) in 16S rRNA + S-adenosyl-L-methionine = 2'-O-methylcytidine(1402) in 16S rRNA + S-adenosyl-L-homocysteine + H(+)</text>
        <dbReference type="Rhea" id="RHEA:42924"/>
        <dbReference type="Rhea" id="RHEA-COMP:10285"/>
        <dbReference type="Rhea" id="RHEA-COMP:10286"/>
        <dbReference type="ChEBI" id="CHEBI:15378"/>
        <dbReference type="ChEBI" id="CHEBI:57856"/>
        <dbReference type="ChEBI" id="CHEBI:59789"/>
        <dbReference type="ChEBI" id="CHEBI:74495"/>
        <dbReference type="ChEBI" id="CHEBI:82748"/>
        <dbReference type="EC" id="2.1.1.198"/>
    </reaction>
</comment>
<keyword evidence="5 6" id="KW-0949">S-adenosyl-L-methionine</keyword>
<evidence type="ECO:0000256" key="2">
    <source>
        <dbReference type="ARBA" id="ARBA00022552"/>
    </source>
</evidence>
<dbReference type="EC" id="2.1.1.198" evidence="6"/>
<organism evidence="8 9">
    <name type="scientific">Tissierella praeacuta DSM 18095</name>
    <dbReference type="NCBI Taxonomy" id="1123404"/>
    <lineage>
        <taxon>Bacteria</taxon>
        <taxon>Bacillati</taxon>
        <taxon>Bacillota</taxon>
        <taxon>Tissierellia</taxon>
        <taxon>Tissierellales</taxon>
        <taxon>Tissierellaceae</taxon>
        <taxon>Tissierella</taxon>
    </lineage>
</organism>
<gene>
    <name evidence="6" type="primary">rsmI</name>
    <name evidence="8" type="ORF">SAMN02745784_01450</name>
</gene>
<dbReference type="Gene3D" id="3.40.1010.10">
    <property type="entry name" value="Cobalt-precorrin-4 Transmethylase, Domain 1"/>
    <property type="match status" value="1"/>
</dbReference>
<evidence type="ECO:0000256" key="4">
    <source>
        <dbReference type="ARBA" id="ARBA00022679"/>
    </source>
</evidence>
<dbReference type="Gene3D" id="3.30.950.10">
    <property type="entry name" value="Methyltransferase, Cobalt-precorrin-4 Transmethylase, Domain 2"/>
    <property type="match status" value="1"/>
</dbReference>
<dbReference type="Proteomes" id="UP000184114">
    <property type="component" value="Unassembled WGS sequence"/>
</dbReference>
<comment type="similarity">
    <text evidence="6">Belongs to the methyltransferase superfamily. RsmI family.</text>
</comment>
<accession>A0A1M4VGM5</accession>
<keyword evidence="9" id="KW-1185">Reference proteome</keyword>
<proteinExistence type="inferred from homology"/>
<dbReference type="InterPro" id="IPR018063">
    <property type="entry name" value="SAM_MeTrfase_RsmI_CS"/>
</dbReference>
<sequence length="291" mass="33192">MKSIRYMEVIQRRDKMESGTLYICPTPIGNLEDITLRTIRILGEVDLIAAEDTRHTVKLLNHYNIKKPITSYHKYNIKEKGIELIEKLNQGENIALVSDAGMPGISDPGQELIRQAIDYGIEVIGLPGATASITALVISGLPTDKFIFEGFLSSKKGERKKELQRIKEYRKTTIIYEAPHRLINLLEDIKEILEDRQISISRELTKKYEETFRGTAAEALEKFQNSGIKGEFVLIVDGNHEEKEVEEIDIKGLLNQYINEGLTKKEAVKKISEEYNIPKNLVYKESIRISE</sequence>
<dbReference type="PANTHER" id="PTHR46111">
    <property type="entry name" value="RIBOSOMAL RNA SMALL SUBUNIT METHYLTRANSFERASE I"/>
    <property type="match status" value="1"/>
</dbReference>
<dbReference type="GO" id="GO:0005737">
    <property type="term" value="C:cytoplasm"/>
    <property type="evidence" value="ECO:0007669"/>
    <property type="project" value="UniProtKB-SubCell"/>
</dbReference>
<dbReference type="FunFam" id="3.40.1010.10:FF:000002">
    <property type="entry name" value="Ribosomal RNA small subunit methyltransferase I"/>
    <property type="match status" value="1"/>
</dbReference>
<dbReference type="PROSITE" id="PS01296">
    <property type="entry name" value="RSMI"/>
    <property type="match status" value="1"/>
</dbReference>
<evidence type="ECO:0000256" key="3">
    <source>
        <dbReference type="ARBA" id="ARBA00022603"/>
    </source>
</evidence>
<comment type="function">
    <text evidence="6">Catalyzes the 2'-O-methylation of the ribose of cytidine 1402 (C1402) in 16S rRNA.</text>
</comment>
<dbReference type="SUPFAM" id="SSF53790">
    <property type="entry name" value="Tetrapyrrole methylase"/>
    <property type="match status" value="1"/>
</dbReference>
<keyword evidence="2 6" id="KW-0698">rRNA processing</keyword>
<evidence type="ECO:0000259" key="7">
    <source>
        <dbReference type="Pfam" id="PF00590"/>
    </source>
</evidence>
<feature type="domain" description="Tetrapyrrole methylase" evidence="7">
    <location>
        <begin position="20"/>
        <end position="219"/>
    </location>
</feature>
<dbReference type="HAMAP" id="MF_01877">
    <property type="entry name" value="16SrRNA_methyltr_I"/>
    <property type="match status" value="1"/>
</dbReference>
<dbReference type="STRING" id="1123404.SAMN02745784_01450"/>
<dbReference type="PANTHER" id="PTHR46111:SF1">
    <property type="entry name" value="RIBOSOMAL RNA SMALL SUBUNIT METHYLTRANSFERASE I"/>
    <property type="match status" value="1"/>
</dbReference>
<evidence type="ECO:0000256" key="5">
    <source>
        <dbReference type="ARBA" id="ARBA00022691"/>
    </source>
</evidence>
<dbReference type="GO" id="GO:0070677">
    <property type="term" value="F:rRNA (cytosine-2'-O-)-methyltransferase activity"/>
    <property type="evidence" value="ECO:0007669"/>
    <property type="project" value="UniProtKB-UniRule"/>
</dbReference>
<reference evidence="9" key="1">
    <citation type="submission" date="2016-11" db="EMBL/GenBank/DDBJ databases">
        <authorList>
            <person name="Varghese N."/>
            <person name="Submissions S."/>
        </authorList>
    </citation>
    <scope>NUCLEOTIDE SEQUENCE [LARGE SCALE GENOMIC DNA]</scope>
    <source>
        <strain evidence="9">DSM 18095</strain>
    </source>
</reference>
<dbReference type="InterPro" id="IPR014777">
    <property type="entry name" value="4pyrrole_Mease_sub1"/>
</dbReference>
<keyword evidence="4 6" id="KW-0808">Transferase</keyword>
<dbReference type="NCBIfam" id="TIGR00096">
    <property type="entry name" value="16S rRNA (cytidine(1402)-2'-O)-methyltransferase"/>
    <property type="match status" value="1"/>
</dbReference>
<name>A0A1M4VGM5_9FIRM</name>
<dbReference type="InterPro" id="IPR000878">
    <property type="entry name" value="4pyrrol_Mease"/>
</dbReference>
<dbReference type="AlphaFoldDB" id="A0A1M4VGM5"/>
<dbReference type="FunFam" id="3.30.950.10:FF:000002">
    <property type="entry name" value="Ribosomal RNA small subunit methyltransferase I"/>
    <property type="match status" value="1"/>
</dbReference>
<dbReference type="InterPro" id="IPR008189">
    <property type="entry name" value="rRNA_ssu_MeTfrase_I"/>
</dbReference>
<dbReference type="InterPro" id="IPR035996">
    <property type="entry name" value="4pyrrol_Methylase_sf"/>
</dbReference>
<protein>
    <recommendedName>
        <fullName evidence="6">Ribosomal RNA small subunit methyltransferase I</fullName>
        <ecNumber evidence="6">2.1.1.198</ecNumber>
    </recommendedName>
    <alternativeName>
        <fullName evidence="6">16S rRNA 2'-O-ribose C1402 methyltransferase</fullName>
    </alternativeName>
    <alternativeName>
        <fullName evidence="6">rRNA (cytidine-2'-O-)-methyltransferase RsmI</fullName>
    </alternativeName>
</protein>
<dbReference type="PIRSF" id="PIRSF005917">
    <property type="entry name" value="MTase_YraL"/>
    <property type="match status" value="1"/>
</dbReference>
<comment type="subcellular location">
    <subcellularLocation>
        <location evidence="6">Cytoplasm</location>
    </subcellularLocation>
</comment>
<dbReference type="EMBL" id="FQTY01000005">
    <property type="protein sequence ID" value="SHE68139.1"/>
    <property type="molecule type" value="Genomic_DNA"/>
</dbReference>
<evidence type="ECO:0000256" key="1">
    <source>
        <dbReference type="ARBA" id="ARBA00022490"/>
    </source>
</evidence>
<evidence type="ECO:0000256" key="6">
    <source>
        <dbReference type="HAMAP-Rule" id="MF_01877"/>
    </source>
</evidence>
<keyword evidence="1 6" id="KW-0963">Cytoplasm</keyword>
<evidence type="ECO:0000313" key="8">
    <source>
        <dbReference type="EMBL" id="SHE68139.1"/>
    </source>
</evidence>